<gene>
    <name evidence="1" type="ORF">LF63_0108750</name>
</gene>
<accession>A0A099CVH9</accession>
<sequence length="118" mass="13039">MLQGTWIQVGIEENGIVNPPDTYSGPDVTTLIDGHRFEVRTADGSLLLHGRFTLDATTTPKSITWVDAIGEEAGQPILASYRLDDDRFVFIAADPGMARPTQFRTTQGLTMRSFVRRA</sequence>
<keyword evidence="2" id="KW-1185">Reference proteome</keyword>
<dbReference type="EMBL" id="JROI01000011">
    <property type="protein sequence ID" value="KGI77691.1"/>
    <property type="molecule type" value="Genomic_DNA"/>
</dbReference>
<comment type="caution">
    <text evidence="1">The sequence shown here is derived from an EMBL/GenBank/DDBJ whole genome shotgun (WGS) entry which is preliminary data.</text>
</comment>
<dbReference type="STRING" id="1543381.LF63_0108750"/>
<evidence type="ECO:0000313" key="2">
    <source>
        <dbReference type="Proteomes" id="UP000029708"/>
    </source>
</evidence>
<evidence type="ECO:0008006" key="3">
    <source>
        <dbReference type="Google" id="ProtNLM"/>
    </source>
</evidence>
<protein>
    <recommendedName>
        <fullName evidence="3">Lipocalin-like domain-containing protein</fullName>
    </recommendedName>
</protein>
<organism evidence="1 2">
    <name type="scientific">Oleiagrimonas soli</name>
    <dbReference type="NCBI Taxonomy" id="1543381"/>
    <lineage>
        <taxon>Bacteria</taxon>
        <taxon>Pseudomonadati</taxon>
        <taxon>Pseudomonadota</taxon>
        <taxon>Gammaproteobacteria</taxon>
        <taxon>Lysobacterales</taxon>
        <taxon>Rhodanobacteraceae</taxon>
        <taxon>Oleiagrimonas</taxon>
    </lineage>
</organism>
<proteinExistence type="predicted"/>
<evidence type="ECO:0000313" key="1">
    <source>
        <dbReference type="EMBL" id="KGI77691.1"/>
    </source>
</evidence>
<dbReference type="Proteomes" id="UP000029708">
    <property type="component" value="Unassembled WGS sequence"/>
</dbReference>
<dbReference type="AlphaFoldDB" id="A0A099CVH9"/>
<dbReference type="InterPro" id="IPR017504">
    <property type="entry name" value="CHP03067_Planctomycetes"/>
</dbReference>
<dbReference type="OrthoDB" id="8448907at2"/>
<reference evidence="1 2" key="1">
    <citation type="submission" date="2014-09" db="EMBL/GenBank/DDBJ databases">
        <title>Xanthomonadaceae 3.5X direct submission.</title>
        <authorList>
            <person name="Fang T."/>
            <person name="Wang H."/>
        </authorList>
    </citation>
    <scope>NUCLEOTIDE SEQUENCE [LARGE SCALE GENOMIC DNA]</scope>
    <source>
        <strain evidence="1 2">3.5X</strain>
    </source>
</reference>
<dbReference type="NCBIfam" id="TIGR03067">
    <property type="entry name" value="Planc_TIGR03067"/>
    <property type="match status" value="1"/>
</dbReference>
<name>A0A099CVH9_9GAMM</name>
<dbReference type="HOGENOM" id="CLU_1957660_0_0_6"/>